<dbReference type="EMBL" id="JBHMDG010000034">
    <property type="protein sequence ID" value="MFB9315507.1"/>
    <property type="molecule type" value="Genomic_DNA"/>
</dbReference>
<dbReference type="Gene3D" id="3.40.50.1000">
    <property type="entry name" value="HAD superfamily/HAD-like"/>
    <property type="match status" value="1"/>
</dbReference>
<protein>
    <submittedName>
        <fullName evidence="1">HAD family hydrolase</fullName>
        <ecNumber evidence="1">3.1.3.-</ecNumber>
    </submittedName>
</protein>
<dbReference type="GO" id="GO:0016787">
    <property type="term" value="F:hydrolase activity"/>
    <property type="evidence" value="ECO:0007669"/>
    <property type="project" value="UniProtKB-KW"/>
</dbReference>
<dbReference type="EC" id="3.1.3.-" evidence="1"/>
<dbReference type="Pfam" id="PF08282">
    <property type="entry name" value="Hydrolase_3"/>
    <property type="match status" value="1"/>
</dbReference>
<reference evidence="1 2" key="1">
    <citation type="submission" date="2024-09" db="EMBL/GenBank/DDBJ databases">
        <authorList>
            <person name="Sun Q."/>
            <person name="Mori K."/>
        </authorList>
    </citation>
    <scope>NUCLEOTIDE SEQUENCE [LARGE SCALE GENOMIC DNA]</scope>
    <source>
        <strain evidence="1 2">JCM 9626</strain>
    </source>
</reference>
<evidence type="ECO:0000313" key="2">
    <source>
        <dbReference type="Proteomes" id="UP001589750"/>
    </source>
</evidence>
<dbReference type="NCBIfam" id="TIGR01484">
    <property type="entry name" value="HAD-SF-IIB"/>
    <property type="match status" value="1"/>
</dbReference>
<sequence length="261" mass="26521">MLVATDLDGTLLRSDGTVSGATRRVLGAVEEAGVPVVFVTGRPLRWMTQLWPMVGAHGVAVAGNGAVVYDVAAGAVRHLHGIERTAGLAVADAIRAAVPGVLFAFEDLEGIAVESTQFKDDLTDRVGPFAELWSDSVTKLLVRHPGIGAAELPGAIAAAVGDAATVTWSMPGLVEISATGVTKAAALAEVAADLGVPAAEVIAFGDMPNDLPMLAWAGTSYAVANAHPSVLGAADHVVAANDADGVSRTLARLVPITPDLL</sequence>
<name>A0ABV5KFJ3_9ACTN</name>
<keyword evidence="1" id="KW-0378">Hydrolase</keyword>
<gene>
    <name evidence="1" type="ORF">ACFFRI_20850</name>
</gene>
<dbReference type="RefSeq" id="WP_140009180.1">
    <property type="nucleotide sequence ID" value="NZ_JBHMDG010000034.1"/>
</dbReference>
<evidence type="ECO:0000313" key="1">
    <source>
        <dbReference type="EMBL" id="MFB9315507.1"/>
    </source>
</evidence>
<accession>A0ABV5KFJ3</accession>
<dbReference type="PANTHER" id="PTHR10000">
    <property type="entry name" value="PHOSPHOSERINE PHOSPHATASE"/>
    <property type="match status" value="1"/>
</dbReference>
<comment type="caution">
    <text evidence="1">The sequence shown here is derived from an EMBL/GenBank/DDBJ whole genome shotgun (WGS) entry which is preliminary data.</text>
</comment>
<dbReference type="InterPro" id="IPR036412">
    <property type="entry name" value="HAD-like_sf"/>
</dbReference>
<dbReference type="Gene3D" id="3.30.1240.10">
    <property type="match status" value="1"/>
</dbReference>
<keyword evidence="2" id="KW-1185">Reference proteome</keyword>
<organism evidence="1 2">
    <name type="scientific">Nocardioides plantarum</name>
    <dbReference type="NCBI Taxonomy" id="29299"/>
    <lineage>
        <taxon>Bacteria</taxon>
        <taxon>Bacillati</taxon>
        <taxon>Actinomycetota</taxon>
        <taxon>Actinomycetes</taxon>
        <taxon>Propionibacteriales</taxon>
        <taxon>Nocardioidaceae</taxon>
        <taxon>Nocardioides</taxon>
    </lineage>
</organism>
<dbReference type="InterPro" id="IPR023214">
    <property type="entry name" value="HAD_sf"/>
</dbReference>
<dbReference type="PANTHER" id="PTHR10000:SF8">
    <property type="entry name" value="HAD SUPERFAMILY HYDROLASE-LIKE, TYPE 3"/>
    <property type="match status" value="1"/>
</dbReference>
<dbReference type="InterPro" id="IPR006379">
    <property type="entry name" value="HAD-SF_hydro_IIB"/>
</dbReference>
<dbReference type="Proteomes" id="UP001589750">
    <property type="component" value="Unassembled WGS sequence"/>
</dbReference>
<dbReference type="SUPFAM" id="SSF56784">
    <property type="entry name" value="HAD-like"/>
    <property type="match status" value="1"/>
</dbReference>
<proteinExistence type="predicted"/>